<evidence type="ECO:0000313" key="8">
    <source>
        <dbReference type="Proteomes" id="UP000572212"/>
    </source>
</evidence>
<keyword evidence="8" id="KW-1185">Reference proteome</keyword>
<dbReference type="EMBL" id="JACHON010000020">
    <property type="protein sequence ID" value="MBB6513999.1"/>
    <property type="molecule type" value="Genomic_DNA"/>
</dbReference>
<feature type="transmembrane region" description="Helical" evidence="5">
    <location>
        <begin position="134"/>
        <end position="154"/>
    </location>
</feature>
<evidence type="ECO:0000256" key="1">
    <source>
        <dbReference type="ARBA" id="ARBA00004141"/>
    </source>
</evidence>
<evidence type="ECO:0000259" key="6">
    <source>
        <dbReference type="Pfam" id="PF04893"/>
    </source>
</evidence>
<feature type="transmembrane region" description="Helical" evidence="5">
    <location>
        <begin position="99"/>
        <end position="122"/>
    </location>
</feature>
<comment type="caution">
    <text evidence="7">The sequence shown here is derived from an EMBL/GenBank/DDBJ whole genome shotgun (WGS) entry which is preliminary data.</text>
</comment>
<gene>
    <name evidence="7" type="ORF">GGQ92_002820</name>
</gene>
<dbReference type="Pfam" id="PF04893">
    <property type="entry name" value="Yip1"/>
    <property type="match status" value="1"/>
</dbReference>
<comment type="subcellular location">
    <subcellularLocation>
        <location evidence="1">Membrane</location>
        <topology evidence="1">Multi-pass membrane protein</topology>
    </subcellularLocation>
</comment>
<dbReference type="Proteomes" id="UP000572212">
    <property type="component" value="Unassembled WGS sequence"/>
</dbReference>
<feature type="transmembrane region" description="Helical" evidence="5">
    <location>
        <begin position="68"/>
        <end position="87"/>
    </location>
</feature>
<dbReference type="GO" id="GO:0016020">
    <property type="term" value="C:membrane"/>
    <property type="evidence" value="ECO:0007669"/>
    <property type="project" value="UniProtKB-SubCell"/>
</dbReference>
<protein>
    <recommendedName>
        <fullName evidence="6">Yip1 domain-containing protein</fullName>
    </recommendedName>
</protein>
<evidence type="ECO:0000256" key="3">
    <source>
        <dbReference type="ARBA" id="ARBA00022989"/>
    </source>
</evidence>
<name>A0A841RND2_9BACI</name>
<dbReference type="InterPro" id="IPR006977">
    <property type="entry name" value="Yip1_dom"/>
</dbReference>
<feature type="transmembrane region" description="Helical" evidence="5">
    <location>
        <begin position="166"/>
        <end position="190"/>
    </location>
</feature>
<feature type="domain" description="Yip1" evidence="6">
    <location>
        <begin position="10"/>
        <end position="182"/>
    </location>
</feature>
<sequence>MQKEMIKNPFQLMVRPFQGFWELKYELNRKENLIISFIILIAFIITNILSTQYAGFVVNIYNPDEMNSIMEIVYVVVPLLFWCIANWSLTTLMDGEGKFVEIFIATCFALIPLVVINLPWVFLSNFLSHQEAMFYYLSQSFAVIWFVFLIYVGTMTVHQYTPAKTTVTIFFIIIAMGFLAFLSLLFFSLIQQISSFLITIYREFVLRY</sequence>
<keyword evidence="3 5" id="KW-1133">Transmembrane helix</keyword>
<evidence type="ECO:0000256" key="4">
    <source>
        <dbReference type="ARBA" id="ARBA00023136"/>
    </source>
</evidence>
<dbReference type="RefSeq" id="WP_221437330.1">
    <property type="nucleotide sequence ID" value="NZ_BAAACU010000017.1"/>
</dbReference>
<organism evidence="7 8">
    <name type="scientific">Gracilibacillus halotolerans</name>
    <dbReference type="NCBI Taxonomy" id="74386"/>
    <lineage>
        <taxon>Bacteria</taxon>
        <taxon>Bacillati</taxon>
        <taxon>Bacillota</taxon>
        <taxon>Bacilli</taxon>
        <taxon>Bacillales</taxon>
        <taxon>Bacillaceae</taxon>
        <taxon>Gracilibacillus</taxon>
    </lineage>
</organism>
<dbReference type="AlphaFoldDB" id="A0A841RND2"/>
<keyword evidence="2 5" id="KW-0812">Transmembrane</keyword>
<accession>A0A841RND2</accession>
<keyword evidence="4 5" id="KW-0472">Membrane</keyword>
<evidence type="ECO:0000256" key="5">
    <source>
        <dbReference type="SAM" id="Phobius"/>
    </source>
</evidence>
<proteinExistence type="predicted"/>
<evidence type="ECO:0000313" key="7">
    <source>
        <dbReference type="EMBL" id="MBB6513999.1"/>
    </source>
</evidence>
<feature type="transmembrane region" description="Helical" evidence="5">
    <location>
        <begin position="33"/>
        <end position="56"/>
    </location>
</feature>
<evidence type="ECO:0000256" key="2">
    <source>
        <dbReference type="ARBA" id="ARBA00022692"/>
    </source>
</evidence>
<reference evidence="7 8" key="1">
    <citation type="submission" date="2020-08" db="EMBL/GenBank/DDBJ databases">
        <title>Genomic Encyclopedia of Type Strains, Phase IV (KMG-IV): sequencing the most valuable type-strain genomes for metagenomic binning, comparative biology and taxonomic classification.</title>
        <authorList>
            <person name="Goeker M."/>
        </authorList>
    </citation>
    <scope>NUCLEOTIDE SEQUENCE [LARGE SCALE GENOMIC DNA]</scope>
    <source>
        <strain evidence="7 8">DSM 11805</strain>
    </source>
</reference>